<dbReference type="SUPFAM" id="SSF55120">
    <property type="entry name" value="Pseudouridine synthase"/>
    <property type="match status" value="1"/>
</dbReference>
<dbReference type="EC" id="5.4.99.-" evidence="4"/>
<dbReference type="SUPFAM" id="SSF55174">
    <property type="entry name" value="Alpha-L RNA-binding motif"/>
    <property type="match status" value="1"/>
</dbReference>
<dbReference type="Gene3D" id="3.30.70.580">
    <property type="entry name" value="Pseudouridine synthase I, catalytic domain, N-terminal subdomain"/>
    <property type="match status" value="1"/>
</dbReference>
<dbReference type="InterPro" id="IPR006145">
    <property type="entry name" value="PsdUridine_synth_RsuA/RluA"/>
</dbReference>
<evidence type="ECO:0000259" key="6">
    <source>
        <dbReference type="SMART" id="SM00363"/>
    </source>
</evidence>
<dbReference type="RefSeq" id="WP_073092775.1">
    <property type="nucleotide sequence ID" value="NZ_FRCY01000002.1"/>
</dbReference>
<dbReference type="PROSITE" id="PS50889">
    <property type="entry name" value="S4"/>
    <property type="match status" value="1"/>
</dbReference>
<dbReference type="GO" id="GO:0120159">
    <property type="term" value="F:rRNA pseudouridine synthase activity"/>
    <property type="evidence" value="ECO:0007669"/>
    <property type="project" value="UniProtKB-ARBA"/>
</dbReference>
<sequence>MKRKNEREGGFSRRTARPGSGRKGRKSDEKASEKEANTPSEKREYKGRGKNEKPTYGAYQERDPSKKSFRKPFSPLSKNRKNKDKSLSQPEYDLKSIQRSSPKDEDEIRLNKFIANSGICSRREADKLIEGGEINVNGKMVTELGYKVSRKDRVVYKGRAIRPEKPVYLLLNKPKDFITTTDDPLERKTVMHLVDGACEERLFPVGRLDRNTTGLLLFTNDGELSARLTHPAYEVKKIYQVTLDKPLAKNDLEAILAGVTLEDGLTMVDDLQVLSLDKTILGLEIHSGKNRIVRRIFAHFGYEVTALDRVMFAGLSKKDIARGKYRFLNEKEVINLKFMNKRKNKKRPQ</sequence>
<evidence type="ECO:0000256" key="3">
    <source>
        <dbReference type="PROSITE-ProRule" id="PRU00182"/>
    </source>
</evidence>
<dbReference type="NCBIfam" id="TIGR00093">
    <property type="entry name" value="pseudouridine synthase"/>
    <property type="match status" value="1"/>
</dbReference>
<feature type="region of interest" description="Disordered" evidence="5">
    <location>
        <begin position="1"/>
        <end position="105"/>
    </location>
</feature>
<keyword evidence="8" id="KW-1185">Reference proteome</keyword>
<dbReference type="GO" id="GO:0003723">
    <property type="term" value="F:RNA binding"/>
    <property type="evidence" value="ECO:0007669"/>
    <property type="project" value="UniProtKB-KW"/>
</dbReference>
<dbReference type="Proteomes" id="UP000184513">
    <property type="component" value="Unassembled WGS sequence"/>
</dbReference>
<dbReference type="PANTHER" id="PTHR47683:SF2">
    <property type="entry name" value="RNA-BINDING S4 DOMAIN-CONTAINING PROTEIN"/>
    <property type="match status" value="1"/>
</dbReference>
<dbReference type="SMART" id="SM00363">
    <property type="entry name" value="S4"/>
    <property type="match status" value="1"/>
</dbReference>
<dbReference type="PROSITE" id="PS01149">
    <property type="entry name" value="PSI_RSU"/>
    <property type="match status" value="1"/>
</dbReference>
<dbReference type="CDD" id="cd00165">
    <property type="entry name" value="S4"/>
    <property type="match status" value="1"/>
</dbReference>
<evidence type="ECO:0000256" key="1">
    <source>
        <dbReference type="ARBA" id="ARBA00008348"/>
    </source>
</evidence>
<name>A0A1M7KCQ7_9BACT</name>
<evidence type="ECO:0000256" key="2">
    <source>
        <dbReference type="ARBA" id="ARBA00023235"/>
    </source>
</evidence>
<gene>
    <name evidence="7" type="ORF">SAMN04488057_102393</name>
</gene>
<accession>A0A1M7KCQ7</accession>
<comment type="similarity">
    <text evidence="1 4">Belongs to the pseudouridine synthase RsuA family.</text>
</comment>
<protein>
    <recommendedName>
        <fullName evidence="4">Pseudouridine synthase</fullName>
        <ecNumber evidence="4">5.4.99.-</ecNumber>
    </recommendedName>
</protein>
<dbReference type="AlphaFoldDB" id="A0A1M7KCQ7"/>
<dbReference type="FunFam" id="3.10.290.10:FF:000003">
    <property type="entry name" value="Pseudouridine synthase"/>
    <property type="match status" value="1"/>
</dbReference>
<dbReference type="STRING" id="388280.SAMN04488057_102393"/>
<feature type="compositionally biased region" description="Basic and acidic residues" evidence="5">
    <location>
        <begin position="26"/>
        <end position="53"/>
    </location>
</feature>
<evidence type="ECO:0000256" key="4">
    <source>
        <dbReference type="RuleBase" id="RU003887"/>
    </source>
</evidence>
<dbReference type="Gene3D" id="3.30.70.1560">
    <property type="entry name" value="Alpha-L RNA-binding motif"/>
    <property type="match status" value="1"/>
</dbReference>
<dbReference type="InterPro" id="IPR002942">
    <property type="entry name" value="S4_RNA-bd"/>
</dbReference>
<dbReference type="InterPro" id="IPR020103">
    <property type="entry name" value="PsdUridine_synth_cat_dom_sf"/>
</dbReference>
<feature type="compositionally biased region" description="Basic and acidic residues" evidence="5">
    <location>
        <begin position="1"/>
        <end position="11"/>
    </location>
</feature>
<reference evidence="7 8" key="1">
    <citation type="submission" date="2016-11" db="EMBL/GenBank/DDBJ databases">
        <authorList>
            <person name="Jaros S."/>
            <person name="Januszkiewicz K."/>
            <person name="Wedrychowicz H."/>
        </authorList>
    </citation>
    <scope>NUCLEOTIDE SEQUENCE [LARGE SCALE GENOMIC DNA]</scope>
    <source>
        <strain evidence="7 8">CGMCC 1.6102</strain>
    </source>
</reference>
<keyword evidence="2 4" id="KW-0413">Isomerase</keyword>
<dbReference type="InterPro" id="IPR018496">
    <property type="entry name" value="PsdUridine_synth_RsuA/RluB_CS"/>
</dbReference>
<dbReference type="Pfam" id="PF00849">
    <property type="entry name" value="PseudoU_synth_2"/>
    <property type="match status" value="1"/>
</dbReference>
<dbReference type="InterPro" id="IPR020094">
    <property type="entry name" value="TruA/RsuA/RluB/E/F_N"/>
</dbReference>
<proteinExistence type="inferred from homology"/>
<dbReference type="Pfam" id="PF01479">
    <property type="entry name" value="S4"/>
    <property type="match status" value="1"/>
</dbReference>
<dbReference type="GO" id="GO:0000455">
    <property type="term" value="P:enzyme-directed rRNA pseudouridine synthesis"/>
    <property type="evidence" value="ECO:0007669"/>
    <property type="project" value="UniProtKB-ARBA"/>
</dbReference>
<dbReference type="InterPro" id="IPR050343">
    <property type="entry name" value="RsuA_PseudoU_synthase"/>
</dbReference>
<dbReference type="Gene3D" id="3.10.290.10">
    <property type="entry name" value="RNA-binding S4 domain"/>
    <property type="match status" value="1"/>
</dbReference>
<dbReference type="InterPro" id="IPR036986">
    <property type="entry name" value="S4_RNA-bd_sf"/>
</dbReference>
<organism evidence="7 8">
    <name type="scientific">Cyclobacterium lianum</name>
    <dbReference type="NCBI Taxonomy" id="388280"/>
    <lineage>
        <taxon>Bacteria</taxon>
        <taxon>Pseudomonadati</taxon>
        <taxon>Bacteroidota</taxon>
        <taxon>Cytophagia</taxon>
        <taxon>Cytophagales</taxon>
        <taxon>Cyclobacteriaceae</taxon>
        <taxon>Cyclobacterium</taxon>
    </lineage>
</organism>
<feature type="compositionally biased region" description="Basic residues" evidence="5">
    <location>
        <begin position="14"/>
        <end position="25"/>
    </location>
</feature>
<evidence type="ECO:0000313" key="8">
    <source>
        <dbReference type="Proteomes" id="UP000184513"/>
    </source>
</evidence>
<dbReference type="PANTHER" id="PTHR47683">
    <property type="entry name" value="PSEUDOURIDINE SYNTHASE FAMILY PROTEIN-RELATED"/>
    <property type="match status" value="1"/>
</dbReference>
<feature type="domain" description="RNA-binding S4" evidence="6">
    <location>
        <begin position="108"/>
        <end position="165"/>
    </location>
</feature>
<dbReference type="OrthoDB" id="1012272at2"/>
<evidence type="ECO:0000256" key="5">
    <source>
        <dbReference type="SAM" id="MobiDB-lite"/>
    </source>
</evidence>
<feature type="compositionally biased region" description="Basic and acidic residues" evidence="5">
    <location>
        <begin position="92"/>
        <end position="105"/>
    </location>
</feature>
<dbReference type="InterPro" id="IPR000748">
    <property type="entry name" value="PsdUridine_synth_RsuA/RluB/E/F"/>
</dbReference>
<evidence type="ECO:0000313" key="7">
    <source>
        <dbReference type="EMBL" id="SHM63039.1"/>
    </source>
</evidence>
<dbReference type="InterPro" id="IPR042092">
    <property type="entry name" value="PsdUridine_s_RsuA/RluB/E/F_cat"/>
</dbReference>
<dbReference type="EMBL" id="FRCY01000002">
    <property type="protein sequence ID" value="SHM63039.1"/>
    <property type="molecule type" value="Genomic_DNA"/>
</dbReference>
<keyword evidence="3" id="KW-0694">RNA-binding</keyword>
<dbReference type="CDD" id="cd02870">
    <property type="entry name" value="PseudoU_synth_RsuA_like"/>
    <property type="match status" value="1"/>
</dbReference>